<dbReference type="STRING" id="387005.A0A183HH48"/>
<reference evidence="10" key="1">
    <citation type="submission" date="2016-06" db="UniProtKB">
        <authorList>
            <consortium name="WormBaseParasite"/>
        </authorList>
    </citation>
    <scope>IDENTIFICATION</scope>
</reference>
<comment type="cofactor">
    <cofactor evidence="2">
        <name>Mg(2+)</name>
        <dbReference type="ChEBI" id="CHEBI:18420"/>
    </cofactor>
</comment>
<dbReference type="GO" id="GO:0046872">
    <property type="term" value="F:metal ion binding"/>
    <property type="evidence" value="ECO:0007669"/>
    <property type="project" value="UniProtKB-KW"/>
</dbReference>
<proteinExistence type="inferred from homology"/>
<protein>
    <submittedName>
        <fullName evidence="10">Malic_M domain-containing protein</fullName>
    </submittedName>
</protein>
<dbReference type="InterPro" id="IPR001891">
    <property type="entry name" value="Malic_OxRdtase"/>
</dbReference>
<evidence type="ECO:0000259" key="7">
    <source>
        <dbReference type="SMART" id="SM00919"/>
    </source>
</evidence>
<dbReference type="GO" id="GO:0004473">
    <property type="term" value="F:malate dehydrogenase (decarboxylating) (NADP+) activity"/>
    <property type="evidence" value="ECO:0007669"/>
    <property type="project" value="TreeGrafter"/>
</dbReference>
<dbReference type="Gene3D" id="3.40.50.720">
    <property type="entry name" value="NAD(P)-binding Rossmann-like Domain"/>
    <property type="match status" value="1"/>
</dbReference>
<feature type="binding site" evidence="6">
    <location>
        <position position="180"/>
    </location>
    <ligand>
        <name>(S)-malate</name>
        <dbReference type="ChEBI" id="CHEBI:15589"/>
    </ligand>
</feature>
<comment type="cofactor">
    <cofactor evidence="1">
        <name>Mn(2+)</name>
        <dbReference type="ChEBI" id="CHEBI:29035"/>
    </cofactor>
</comment>
<dbReference type="PIRSF" id="PIRSF000106">
    <property type="entry name" value="ME"/>
    <property type="match status" value="1"/>
</dbReference>
<feature type="binding site" evidence="6">
    <location>
        <position position="136"/>
    </location>
    <ligand>
        <name>(S)-malate</name>
        <dbReference type="ChEBI" id="CHEBI:15589"/>
    </ligand>
</feature>
<dbReference type="InterPro" id="IPR036291">
    <property type="entry name" value="NAD(P)-bd_dom_sf"/>
</dbReference>
<evidence type="ECO:0000313" key="9">
    <source>
        <dbReference type="Proteomes" id="UP000267606"/>
    </source>
</evidence>
<evidence type="ECO:0000256" key="6">
    <source>
        <dbReference type="PIRSR" id="PIRSR000106-2"/>
    </source>
</evidence>
<evidence type="ECO:0000256" key="3">
    <source>
        <dbReference type="ARBA" id="ARBA00008785"/>
    </source>
</evidence>
<keyword evidence="5" id="KW-0560">Oxidoreductase</keyword>
<dbReference type="PANTHER" id="PTHR23406">
    <property type="entry name" value="MALIC ENZYME-RELATED"/>
    <property type="match status" value="1"/>
</dbReference>
<dbReference type="AlphaFoldDB" id="A0A183HH48"/>
<organism evidence="10">
    <name type="scientific">Onchocerca flexuosa</name>
    <dbReference type="NCBI Taxonomy" id="387005"/>
    <lineage>
        <taxon>Eukaryota</taxon>
        <taxon>Metazoa</taxon>
        <taxon>Ecdysozoa</taxon>
        <taxon>Nematoda</taxon>
        <taxon>Chromadorea</taxon>
        <taxon>Rhabditida</taxon>
        <taxon>Spirurina</taxon>
        <taxon>Spiruromorpha</taxon>
        <taxon>Filarioidea</taxon>
        <taxon>Onchocercidae</taxon>
        <taxon>Onchocerca</taxon>
    </lineage>
</organism>
<dbReference type="PANTHER" id="PTHR23406:SF90">
    <property type="entry name" value="MALIC ENZYME-RELATED"/>
    <property type="match status" value="1"/>
</dbReference>
<keyword evidence="9" id="KW-1185">Reference proteome</keyword>
<dbReference type="GO" id="GO:0006108">
    <property type="term" value="P:malate metabolic process"/>
    <property type="evidence" value="ECO:0007669"/>
    <property type="project" value="TreeGrafter"/>
</dbReference>
<evidence type="ECO:0000256" key="2">
    <source>
        <dbReference type="ARBA" id="ARBA00001946"/>
    </source>
</evidence>
<dbReference type="SUPFAM" id="SSF51735">
    <property type="entry name" value="NAD(P)-binding Rossmann-fold domains"/>
    <property type="match status" value="1"/>
</dbReference>
<gene>
    <name evidence="8" type="ORF">OFLC_LOCUS6810</name>
</gene>
<dbReference type="InterPro" id="IPR012302">
    <property type="entry name" value="Malic_NAD-bd"/>
</dbReference>
<comment type="similarity">
    <text evidence="3">Belongs to the malic enzymes family.</text>
</comment>
<dbReference type="EMBL" id="UZAJ01006695">
    <property type="protein sequence ID" value="VDO47980.1"/>
    <property type="molecule type" value="Genomic_DNA"/>
</dbReference>
<feature type="domain" description="Malic enzyme NAD-binding" evidence="7">
    <location>
        <begin position="1"/>
        <end position="249"/>
    </location>
</feature>
<dbReference type="WBParaSite" id="OFLC_0000680901-mRNA-1">
    <property type="protein sequence ID" value="OFLC_0000680901-mRNA-1"/>
    <property type="gene ID" value="OFLC_0000680901"/>
</dbReference>
<dbReference type="Pfam" id="PF03949">
    <property type="entry name" value="Malic_M"/>
    <property type="match status" value="1"/>
</dbReference>
<dbReference type="FunFam" id="3.40.50.720:FF:000060">
    <property type="entry name" value="Malic enzyme"/>
    <property type="match status" value="1"/>
</dbReference>
<dbReference type="SMART" id="SM00919">
    <property type="entry name" value="Malic_M"/>
    <property type="match status" value="1"/>
</dbReference>
<evidence type="ECO:0000256" key="4">
    <source>
        <dbReference type="ARBA" id="ARBA00022723"/>
    </source>
</evidence>
<evidence type="ECO:0000313" key="8">
    <source>
        <dbReference type="EMBL" id="VDO47980.1"/>
    </source>
</evidence>
<evidence type="ECO:0000313" key="10">
    <source>
        <dbReference type="WBParaSite" id="OFLC_0000680901-mRNA-1"/>
    </source>
</evidence>
<name>A0A183HH48_9BILA</name>
<evidence type="ECO:0000256" key="1">
    <source>
        <dbReference type="ARBA" id="ARBA00001936"/>
    </source>
</evidence>
<dbReference type="Proteomes" id="UP000267606">
    <property type="component" value="Unassembled WGS sequence"/>
</dbReference>
<accession>A0A183HH48</accession>
<sequence>TASVAVAGLLACWKYTGKPLSEGKFVFLGAGTASMGIAELCVAEMVAEGLTKEQAYDRIFLMDVNGLITKHRQNLKDIHKPYAKDLPETKSLLEVVKIVKPWGLIGCSTARGAFTEGIVREMASINEHPIIFALSNPTNKAECTAEEAYRWTDGKVLFASGSPFPNVEYNGKIFKPGQGNNAYIFPGVGLGAILFNVRHIDDETFLIAAHEVANNVTDKDFKLGRLYPRISRIRELSVKIAVAVGEHAYEKGVAGLYPKPNDIERFVNSQIYQTTYDEIINVTYEWPTHDMKHGFPVPVARRESVEE</sequence>
<dbReference type="GO" id="GO:0005739">
    <property type="term" value="C:mitochondrion"/>
    <property type="evidence" value="ECO:0007669"/>
    <property type="project" value="TreeGrafter"/>
</dbReference>
<keyword evidence="4" id="KW-0479">Metal-binding</keyword>
<dbReference type="CDD" id="cd05312">
    <property type="entry name" value="NAD_bind_1_malic_enz"/>
    <property type="match status" value="1"/>
</dbReference>
<dbReference type="GO" id="GO:0051287">
    <property type="term" value="F:NAD binding"/>
    <property type="evidence" value="ECO:0007669"/>
    <property type="project" value="InterPro"/>
</dbReference>
<dbReference type="PRINTS" id="PR00072">
    <property type="entry name" value="MALOXRDTASE"/>
</dbReference>
<evidence type="ECO:0000256" key="5">
    <source>
        <dbReference type="ARBA" id="ARBA00023002"/>
    </source>
</evidence>
<reference evidence="8 9" key="2">
    <citation type="submission" date="2018-11" db="EMBL/GenBank/DDBJ databases">
        <authorList>
            <consortium name="Pathogen Informatics"/>
        </authorList>
    </citation>
    <scope>NUCLEOTIDE SEQUENCE [LARGE SCALE GENOMIC DNA]</scope>
</reference>